<proteinExistence type="predicted"/>
<dbReference type="InterPro" id="IPR032675">
    <property type="entry name" value="LRR_dom_sf"/>
</dbReference>
<feature type="domain" description="NB-ARC" evidence="1">
    <location>
        <begin position="4"/>
        <end position="73"/>
    </location>
</feature>
<comment type="caution">
    <text evidence="2">The sequence shown here is derived from an EMBL/GenBank/DDBJ whole genome shotgun (WGS) entry which is preliminary data.</text>
</comment>
<dbReference type="InterPro" id="IPR002182">
    <property type="entry name" value="NB-ARC"/>
</dbReference>
<protein>
    <recommendedName>
        <fullName evidence="1">NB-ARC domain-containing protein</fullName>
    </recommendedName>
</protein>
<reference evidence="2 3" key="1">
    <citation type="submission" date="2024-01" db="EMBL/GenBank/DDBJ databases">
        <authorList>
            <person name="Waweru B."/>
        </authorList>
    </citation>
    <scope>NUCLEOTIDE SEQUENCE [LARGE SCALE GENOMIC DNA]</scope>
</reference>
<gene>
    <name evidence="2" type="ORF">DCAF_LOCUS22422</name>
</gene>
<evidence type="ECO:0000259" key="1">
    <source>
        <dbReference type="Pfam" id="PF00931"/>
    </source>
</evidence>
<dbReference type="Proteomes" id="UP001314170">
    <property type="component" value="Unassembled WGS sequence"/>
</dbReference>
<accession>A0AAV1SHI6</accession>
<sequence>MSTLELNGIIKKFLKESRYMIVLDDVLHAKMWGSLKYALPQNTYSSRVMLTSHSIEIAFRFYTESKNKAPTLEIVEGFEKEKDGKTLEEVTENYLNELRSRSLMQVSKLVRAKSDFSLKRSLGGAIRLLGALELRGVNLEKFSNEVFRLYHLRYLSLRETEVRVNPTSVRKLQKLET</sequence>
<name>A0AAV1SHI6_9ROSI</name>
<dbReference type="Pfam" id="PF00931">
    <property type="entry name" value="NB-ARC"/>
    <property type="match status" value="1"/>
</dbReference>
<evidence type="ECO:0000313" key="2">
    <source>
        <dbReference type="EMBL" id="CAK7349702.1"/>
    </source>
</evidence>
<dbReference type="EMBL" id="CAWUPB010001176">
    <property type="protein sequence ID" value="CAK7349702.1"/>
    <property type="molecule type" value="Genomic_DNA"/>
</dbReference>
<dbReference type="GO" id="GO:0043531">
    <property type="term" value="F:ADP binding"/>
    <property type="evidence" value="ECO:0007669"/>
    <property type="project" value="InterPro"/>
</dbReference>
<organism evidence="2 3">
    <name type="scientific">Dovyalis caffra</name>
    <dbReference type="NCBI Taxonomy" id="77055"/>
    <lineage>
        <taxon>Eukaryota</taxon>
        <taxon>Viridiplantae</taxon>
        <taxon>Streptophyta</taxon>
        <taxon>Embryophyta</taxon>
        <taxon>Tracheophyta</taxon>
        <taxon>Spermatophyta</taxon>
        <taxon>Magnoliopsida</taxon>
        <taxon>eudicotyledons</taxon>
        <taxon>Gunneridae</taxon>
        <taxon>Pentapetalae</taxon>
        <taxon>rosids</taxon>
        <taxon>fabids</taxon>
        <taxon>Malpighiales</taxon>
        <taxon>Salicaceae</taxon>
        <taxon>Flacourtieae</taxon>
        <taxon>Dovyalis</taxon>
    </lineage>
</organism>
<keyword evidence="3" id="KW-1185">Reference proteome</keyword>
<evidence type="ECO:0000313" key="3">
    <source>
        <dbReference type="Proteomes" id="UP001314170"/>
    </source>
</evidence>
<dbReference type="AlphaFoldDB" id="A0AAV1SHI6"/>
<dbReference type="Gene3D" id="3.80.10.10">
    <property type="entry name" value="Ribonuclease Inhibitor"/>
    <property type="match status" value="1"/>
</dbReference>